<dbReference type="EMBL" id="CYRY02038370">
    <property type="protein sequence ID" value="VCX30531.1"/>
    <property type="molecule type" value="Genomic_DNA"/>
</dbReference>
<keyword evidence="2" id="KW-1185">Reference proteome</keyword>
<proteinExistence type="predicted"/>
<reference evidence="1 2" key="1">
    <citation type="submission" date="2018-10" db="EMBL/GenBank/DDBJ databases">
        <authorList>
            <person name="Ekblom R."/>
            <person name="Jareborg N."/>
        </authorList>
    </citation>
    <scope>NUCLEOTIDE SEQUENCE [LARGE SCALE GENOMIC DNA]</scope>
    <source>
        <tissue evidence="1">Muscle</tissue>
    </source>
</reference>
<protein>
    <submittedName>
        <fullName evidence="1">Uncharacterized protein</fullName>
    </submittedName>
</protein>
<evidence type="ECO:0000313" key="1">
    <source>
        <dbReference type="EMBL" id="VCX30531.1"/>
    </source>
</evidence>
<feature type="non-terminal residue" evidence="1">
    <location>
        <position position="1"/>
    </location>
</feature>
<name>A0A9X9M2P5_GULGU</name>
<dbReference type="Proteomes" id="UP000269945">
    <property type="component" value="Unassembled WGS sequence"/>
</dbReference>
<accession>A0A9X9M2P5</accession>
<sequence>MKLSPTVLLGSEEERLCKRKSNELQRIKEDAKRSVTGTQIYLDMSGTLAWWAGLKSICLEGEKS</sequence>
<evidence type="ECO:0000313" key="2">
    <source>
        <dbReference type="Proteomes" id="UP000269945"/>
    </source>
</evidence>
<gene>
    <name evidence="1" type="ORF">BN2614_LOCUS3</name>
</gene>
<dbReference type="AlphaFoldDB" id="A0A9X9M2P5"/>
<comment type="caution">
    <text evidence="1">The sequence shown here is derived from an EMBL/GenBank/DDBJ whole genome shotgun (WGS) entry which is preliminary data.</text>
</comment>
<organism evidence="1 2">
    <name type="scientific">Gulo gulo</name>
    <name type="common">Wolverine</name>
    <name type="synonym">Gluton</name>
    <dbReference type="NCBI Taxonomy" id="48420"/>
    <lineage>
        <taxon>Eukaryota</taxon>
        <taxon>Metazoa</taxon>
        <taxon>Chordata</taxon>
        <taxon>Craniata</taxon>
        <taxon>Vertebrata</taxon>
        <taxon>Euteleostomi</taxon>
        <taxon>Mammalia</taxon>
        <taxon>Eutheria</taxon>
        <taxon>Laurasiatheria</taxon>
        <taxon>Carnivora</taxon>
        <taxon>Caniformia</taxon>
        <taxon>Musteloidea</taxon>
        <taxon>Mustelidae</taxon>
        <taxon>Guloninae</taxon>
        <taxon>Gulo</taxon>
    </lineage>
</organism>